<dbReference type="PANTHER" id="PTHR30055">
    <property type="entry name" value="HTH-TYPE TRANSCRIPTIONAL REGULATOR RUTR"/>
    <property type="match status" value="1"/>
</dbReference>
<dbReference type="AlphaFoldDB" id="A0A6J7P2C3"/>
<reference evidence="6" key="1">
    <citation type="submission" date="2020-05" db="EMBL/GenBank/DDBJ databases">
        <authorList>
            <person name="Chiriac C."/>
            <person name="Salcher M."/>
            <person name="Ghai R."/>
            <person name="Kavagutti S V."/>
        </authorList>
    </citation>
    <scope>NUCLEOTIDE SEQUENCE</scope>
</reference>
<proteinExistence type="predicted"/>
<dbReference type="SUPFAM" id="SSF48498">
    <property type="entry name" value="Tetracyclin repressor-like, C-terminal domain"/>
    <property type="match status" value="1"/>
</dbReference>
<keyword evidence="1" id="KW-0678">Repressor</keyword>
<dbReference type="GO" id="GO:0000976">
    <property type="term" value="F:transcription cis-regulatory region binding"/>
    <property type="evidence" value="ECO:0007669"/>
    <property type="project" value="TreeGrafter"/>
</dbReference>
<evidence type="ECO:0000313" key="6">
    <source>
        <dbReference type="EMBL" id="CAB4999371.1"/>
    </source>
</evidence>
<dbReference type="EMBL" id="CAFBPA010000040">
    <property type="protein sequence ID" value="CAB4999371.1"/>
    <property type="molecule type" value="Genomic_DNA"/>
</dbReference>
<keyword evidence="4" id="KW-0804">Transcription</keyword>
<evidence type="ECO:0000259" key="5">
    <source>
        <dbReference type="PROSITE" id="PS50977"/>
    </source>
</evidence>
<feature type="domain" description="HTH tetR-type" evidence="5">
    <location>
        <begin position="12"/>
        <end position="72"/>
    </location>
</feature>
<gene>
    <name evidence="6" type="ORF">UFOPK4043_00390</name>
</gene>
<evidence type="ECO:0000256" key="2">
    <source>
        <dbReference type="ARBA" id="ARBA00023015"/>
    </source>
</evidence>
<sequence>MAKAALSAKAPEERRERILRATIAVVRERGFAGARVTDIAVEAGTSQGLVLYHFGSLAGAFAASLTLLEDEFYEELERNLSEVVGPVPRLRHIAELGAGYGPAVGDWRLWLELWVRAIRDEDARAARESLDTRWRGALRQVVDEGLASGVFAASDPKASVLRLAALMDGLAIQLALADPGMTTGKFTELWWQSAVLELGISSVNTAKGPQGGQKKR</sequence>
<dbReference type="InterPro" id="IPR050109">
    <property type="entry name" value="HTH-type_TetR-like_transc_reg"/>
</dbReference>
<name>A0A6J7P2C3_9ZZZZ</name>
<evidence type="ECO:0000256" key="3">
    <source>
        <dbReference type="ARBA" id="ARBA00023125"/>
    </source>
</evidence>
<dbReference type="Pfam" id="PF13977">
    <property type="entry name" value="TetR_C_6"/>
    <property type="match status" value="1"/>
</dbReference>
<keyword evidence="2" id="KW-0805">Transcription regulation</keyword>
<keyword evidence="3" id="KW-0238">DNA-binding</keyword>
<evidence type="ECO:0000256" key="4">
    <source>
        <dbReference type="ARBA" id="ARBA00023163"/>
    </source>
</evidence>
<dbReference type="PROSITE" id="PS50977">
    <property type="entry name" value="HTH_TETR_2"/>
    <property type="match status" value="1"/>
</dbReference>
<dbReference type="InterPro" id="IPR001647">
    <property type="entry name" value="HTH_TetR"/>
</dbReference>
<protein>
    <submittedName>
        <fullName evidence="6">Unannotated protein</fullName>
    </submittedName>
</protein>
<accession>A0A6J7P2C3</accession>
<dbReference type="InterPro" id="IPR039538">
    <property type="entry name" value="BetI_C"/>
</dbReference>
<dbReference type="GO" id="GO:0003700">
    <property type="term" value="F:DNA-binding transcription factor activity"/>
    <property type="evidence" value="ECO:0007669"/>
    <property type="project" value="TreeGrafter"/>
</dbReference>
<dbReference type="PANTHER" id="PTHR30055:SF200">
    <property type="entry name" value="HTH-TYPE TRANSCRIPTIONAL REPRESSOR BDCR"/>
    <property type="match status" value="1"/>
</dbReference>
<evidence type="ECO:0000256" key="1">
    <source>
        <dbReference type="ARBA" id="ARBA00022491"/>
    </source>
</evidence>
<dbReference type="InterPro" id="IPR009057">
    <property type="entry name" value="Homeodomain-like_sf"/>
</dbReference>
<dbReference type="InterPro" id="IPR036271">
    <property type="entry name" value="Tet_transcr_reg_TetR-rel_C_sf"/>
</dbReference>
<organism evidence="6">
    <name type="scientific">freshwater metagenome</name>
    <dbReference type="NCBI Taxonomy" id="449393"/>
    <lineage>
        <taxon>unclassified sequences</taxon>
        <taxon>metagenomes</taxon>
        <taxon>ecological metagenomes</taxon>
    </lineage>
</organism>
<dbReference type="SUPFAM" id="SSF46689">
    <property type="entry name" value="Homeodomain-like"/>
    <property type="match status" value="1"/>
</dbReference>
<dbReference type="Gene3D" id="1.10.357.10">
    <property type="entry name" value="Tetracycline Repressor, domain 2"/>
    <property type="match status" value="1"/>
</dbReference>
<dbReference type="Pfam" id="PF00440">
    <property type="entry name" value="TetR_N"/>
    <property type="match status" value="1"/>
</dbReference>